<evidence type="ECO:0000313" key="1">
    <source>
        <dbReference type="EMBL" id="KIA77783.1"/>
    </source>
</evidence>
<dbReference type="OMA" id="ESFQHIT"/>
<organism evidence="1 2">
    <name type="scientific">Parachlamydia acanthamoebae</name>
    <dbReference type="NCBI Taxonomy" id="83552"/>
    <lineage>
        <taxon>Bacteria</taxon>
        <taxon>Pseudomonadati</taxon>
        <taxon>Chlamydiota</taxon>
        <taxon>Chlamydiia</taxon>
        <taxon>Parachlamydiales</taxon>
        <taxon>Parachlamydiaceae</taxon>
        <taxon>Parachlamydia</taxon>
    </lineage>
</organism>
<name>A0A0C1ECK1_9BACT</name>
<dbReference type="Proteomes" id="UP000031307">
    <property type="component" value="Unassembled WGS sequence"/>
</dbReference>
<evidence type="ECO:0000313" key="2">
    <source>
        <dbReference type="Proteomes" id="UP000031307"/>
    </source>
</evidence>
<dbReference type="AlphaFoldDB" id="A0A0C1ECK1"/>
<dbReference type="RefSeq" id="WP_013925018.1">
    <property type="nucleotide sequence ID" value="NZ_BAWW01000002.1"/>
</dbReference>
<dbReference type="EMBL" id="JSAM01000062">
    <property type="protein sequence ID" value="KIA77783.1"/>
    <property type="molecule type" value="Genomic_DNA"/>
</dbReference>
<reference evidence="1 2" key="1">
    <citation type="journal article" date="2014" name="Mol. Biol. Evol.">
        <title>Massive expansion of Ubiquitination-related gene families within the Chlamydiae.</title>
        <authorList>
            <person name="Domman D."/>
            <person name="Collingro A."/>
            <person name="Lagkouvardos I."/>
            <person name="Gehre L."/>
            <person name="Weinmaier T."/>
            <person name="Rattei T."/>
            <person name="Subtil A."/>
            <person name="Horn M."/>
        </authorList>
    </citation>
    <scope>NUCLEOTIDE SEQUENCE [LARGE SCALE GENOMIC DNA]</scope>
    <source>
        <strain evidence="1 2">OEW1</strain>
    </source>
</reference>
<comment type="caution">
    <text evidence="1">The sequence shown here is derived from an EMBL/GenBank/DDBJ whole genome shotgun (WGS) entry which is preliminary data.</text>
</comment>
<dbReference type="PATRIC" id="fig|83552.4.peg.1029"/>
<sequence>MKIVVDNQIVKFLAHDTAKIVKDPFLSSSGNYIHFGWSSLLEYLELGSIFSSLPVFDQTQPVFKACISVLFGNEAKEILYMYDRLFAENLSQIQDLPSIKAAFLLQKMQEQRQKSSFPEVEKLLLPTLASYEVALRENTSRTMRDLILYLAWDRMCVCMAHLFDHQSTDPNCIQGMQVLKECLIESYQHIAQQGQTVPGIYRMIESLFFYEMRDENLQKHTSAEWSTLNHSFRALKAQDALMDFFYIDDAIIARENLHTEEEAFTYYLTLDSADKVNARLALAQCIMNKLNSEFPSWGYVLRPINPEFLHIVS</sequence>
<protein>
    <submittedName>
        <fullName evidence="1">Uncharacterized protein</fullName>
    </submittedName>
</protein>
<gene>
    <name evidence="1" type="ORF">DB43_FS00240</name>
</gene>
<proteinExistence type="predicted"/>
<accession>A0A0C1ECK1</accession>